<dbReference type="PROSITE" id="PS50888">
    <property type="entry name" value="BHLH"/>
    <property type="match status" value="1"/>
</dbReference>
<dbReference type="Gene3D" id="4.10.280.10">
    <property type="entry name" value="Helix-loop-helix DNA-binding domain"/>
    <property type="match status" value="1"/>
</dbReference>
<feature type="compositionally biased region" description="Polar residues" evidence="1">
    <location>
        <begin position="52"/>
        <end position="66"/>
    </location>
</feature>
<dbReference type="InterPro" id="IPR011598">
    <property type="entry name" value="bHLH_dom"/>
</dbReference>
<feature type="region of interest" description="Disordered" evidence="1">
    <location>
        <begin position="142"/>
        <end position="168"/>
    </location>
</feature>
<dbReference type="Pfam" id="PF00010">
    <property type="entry name" value="HLH"/>
    <property type="match status" value="1"/>
</dbReference>
<dbReference type="AlphaFoldDB" id="A0A7R9U539"/>
<evidence type="ECO:0000259" key="2">
    <source>
        <dbReference type="PROSITE" id="PS50888"/>
    </source>
</evidence>
<evidence type="ECO:0000256" key="1">
    <source>
        <dbReference type="SAM" id="MobiDB-lite"/>
    </source>
</evidence>
<feature type="domain" description="BHLH" evidence="2">
    <location>
        <begin position="156"/>
        <end position="208"/>
    </location>
</feature>
<organism evidence="3">
    <name type="scientific">Pinguiococcus pyrenoidosus</name>
    <dbReference type="NCBI Taxonomy" id="172671"/>
    <lineage>
        <taxon>Eukaryota</taxon>
        <taxon>Sar</taxon>
        <taxon>Stramenopiles</taxon>
        <taxon>Ochrophyta</taxon>
        <taxon>Pinguiophyceae</taxon>
        <taxon>Pinguiochrysidales</taxon>
        <taxon>Pinguiochrysidaceae</taxon>
        <taxon>Pinguiococcus</taxon>
    </lineage>
</organism>
<feature type="region of interest" description="Disordered" evidence="1">
    <location>
        <begin position="1"/>
        <end position="123"/>
    </location>
</feature>
<dbReference type="SMART" id="SM00353">
    <property type="entry name" value="HLH"/>
    <property type="match status" value="1"/>
</dbReference>
<dbReference type="GO" id="GO:0046983">
    <property type="term" value="F:protein dimerization activity"/>
    <property type="evidence" value="ECO:0007669"/>
    <property type="project" value="InterPro"/>
</dbReference>
<dbReference type="EMBL" id="HBEA01005611">
    <property type="protein sequence ID" value="CAD8254802.1"/>
    <property type="molecule type" value="Transcribed_RNA"/>
</dbReference>
<feature type="compositionally biased region" description="Low complexity" evidence="1">
    <location>
        <begin position="15"/>
        <end position="29"/>
    </location>
</feature>
<sequence>MAESGSQNTWDPLFDSLDGASDSGLLSLKGADDDGSSSQKEFAADKDGFLCSASQDPGSASQSDATTRPREESGGDSAQEPPAKRAKSRVPAMERVPEPRIAAPAEAADKDEKRKGEPKESFGARVAAMVKKVNEARGEGAGEQLDLDALGENEKRRRKERNQREQRRSLKISKKIDELHEILTGSGRNVKPNKSAILNDAHQYIQYLQSTMARKEFERNQFVDVLTMGGNNMLQGDQAGTPAAQAHDYSSKLKQSIQTLLRDPTDDPANEGADAANRKYSRYFSAAPLPCAIAGIDGRILAMNPGFRTFVVPGSGPDADASTFPTLFSLVEPDRLRDVFKLIASVLRKEQGRVVYFEFRPLLNGTVREDMLMCVSLIRDAIHAARLFSVTLLSGSFLGGSAGEAPADGMLHVEGSKTKRKIDVREGLHMSRKTFKEPTFAEVVKVIAQGTKDSQAPGREPASAPAAHEGTGWVAAASAPHPIMAGMVPSVKQEEALGYPKMNANAVPQMPGFGPNGLSDNTFARRTHFPLAHQNVATR</sequence>
<feature type="compositionally biased region" description="Basic and acidic residues" evidence="1">
    <location>
        <begin position="107"/>
        <end position="122"/>
    </location>
</feature>
<protein>
    <recommendedName>
        <fullName evidence="2">BHLH domain-containing protein</fullName>
    </recommendedName>
</protein>
<dbReference type="SUPFAM" id="SSF47459">
    <property type="entry name" value="HLH, helix-loop-helix DNA-binding domain"/>
    <property type="match status" value="1"/>
</dbReference>
<name>A0A7R9U539_9STRA</name>
<proteinExistence type="predicted"/>
<accession>A0A7R9U539</accession>
<dbReference type="InterPro" id="IPR036638">
    <property type="entry name" value="HLH_DNA-bd_sf"/>
</dbReference>
<reference evidence="3" key="1">
    <citation type="submission" date="2021-01" db="EMBL/GenBank/DDBJ databases">
        <authorList>
            <person name="Corre E."/>
            <person name="Pelletier E."/>
            <person name="Niang G."/>
            <person name="Scheremetjew M."/>
            <person name="Finn R."/>
            <person name="Kale V."/>
            <person name="Holt S."/>
            <person name="Cochrane G."/>
            <person name="Meng A."/>
            <person name="Brown T."/>
            <person name="Cohen L."/>
        </authorList>
    </citation>
    <scope>NUCLEOTIDE SEQUENCE</scope>
    <source>
        <strain evidence="3">CCMP2078</strain>
    </source>
</reference>
<gene>
    <name evidence="3" type="ORF">PPYR1160_LOCUS4294</name>
</gene>
<evidence type="ECO:0000313" key="3">
    <source>
        <dbReference type="EMBL" id="CAD8254802.1"/>
    </source>
</evidence>
<feature type="compositionally biased region" description="Polar residues" evidence="1">
    <location>
        <begin position="1"/>
        <end position="10"/>
    </location>
</feature>